<accession>A0A432LFK8</accession>
<name>A0A432LFK8_9BACI</name>
<protein>
    <submittedName>
        <fullName evidence="1">Uncharacterized protein</fullName>
    </submittedName>
</protein>
<comment type="caution">
    <text evidence="1">The sequence shown here is derived from an EMBL/GenBank/DDBJ whole genome shotgun (WGS) entry which is preliminary data.</text>
</comment>
<dbReference type="Proteomes" id="UP000287910">
    <property type="component" value="Unassembled WGS sequence"/>
</dbReference>
<organism evidence="1 2">
    <name type="scientific">Lysinibacillus antri</name>
    <dbReference type="NCBI Taxonomy" id="2498145"/>
    <lineage>
        <taxon>Bacteria</taxon>
        <taxon>Bacillati</taxon>
        <taxon>Bacillota</taxon>
        <taxon>Bacilli</taxon>
        <taxon>Bacillales</taxon>
        <taxon>Bacillaceae</taxon>
        <taxon>Lysinibacillus</taxon>
    </lineage>
</organism>
<reference evidence="1 2" key="1">
    <citation type="submission" date="2018-12" db="EMBL/GenBank/DDBJ databases">
        <title>Lysinibacillus antri sp. nov., isolated from a cave soil.</title>
        <authorList>
            <person name="Narsing Rao M.P."/>
            <person name="Zhang H."/>
            <person name="Dong Z.-Y."/>
            <person name="Niu X.-K."/>
            <person name="Zhang K."/>
            <person name="Fang B.-Z."/>
            <person name="Kang Y.-Q."/>
            <person name="Xiao M."/>
            <person name="Li W.-J."/>
        </authorList>
    </citation>
    <scope>NUCLEOTIDE SEQUENCE [LARGE SCALE GENOMIC DNA]</scope>
    <source>
        <strain evidence="1 2">SYSU K30002</strain>
    </source>
</reference>
<dbReference type="EMBL" id="RYYR01000002">
    <property type="protein sequence ID" value="RUL56441.1"/>
    <property type="molecule type" value="Genomic_DNA"/>
</dbReference>
<proteinExistence type="predicted"/>
<keyword evidence="2" id="KW-1185">Reference proteome</keyword>
<evidence type="ECO:0000313" key="1">
    <source>
        <dbReference type="EMBL" id="RUL56441.1"/>
    </source>
</evidence>
<evidence type="ECO:0000313" key="2">
    <source>
        <dbReference type="Proteomes" id="UP000287910"/>
    </source>
</evidence>
<dbReference type="AlphaFoldDB" id="A0A432LFK8"/>
<gene>
    <name evidence="1" type="ORF">EK386_02075</name>
</gene>
<sequence length="64" mass="7322">MNKIIVSSWIAPLYCDLEIYLDNADKIVLKYKQTKCLPDIVQSVEGKRYSVVKTGDEIIGFNQI</sequence>